<organism evidence="2">
    <name type="scientific">Arundo donax</name>
    <name type="common">Giant reed</name>
    <name type="synonym">Donax arundinaceus</name>
    <dbReference type="NCBI Taxonomy" id="35708"/>
    <lineage>
        <taxon>Eukaryota</taxon>
        <taxon>Viridiplantae</taxon>
        <taxon>Streptophyta</taxon>
        <taxon>Embryophyta</taxon>
        <taxon>Tracheophyta</taxon>
        <taxon>Spermatophyta</taxon>
        <taxon>Magnoliopsida</taxon>
        <taxon>Liliopsida</taxon>
        <taxon>Poales</taxon>
        <taxon>Poaceae</taxon>
        <taxon>PACMAD clade</taxon>
        <taxon>Arundinoideae</taxon>
        <taxon>Arundineae</taxon>
        <taxon>Arundo</taxon>
    </lineage>
</organism>
<name>A0A0A9B241_ARUDO</name>
<evidence type="ECO:0000256" key="1">
    <source>
        <dbReference type="SAM" id="MobiDB-lite"/>
    </source>
</evidence>
<dbReference type="AlphaFoldDB" id="A0A0A9B241"/>
<reference evidence="2" key="1">
    <citation type="submission" date="2014-09" db="EMBL/GenBank/DDBJ databases">
        <authorList>
            <person name="Magalhaes I.L.F."/>
            <person name="Oliveira U."/>
            <person name="Santos F.R."/>
            <person name="Vidigal T.H.D.A."/>
            <person name="Brescovit A.D."/>
            <person name="Santos A.J."/>
        </authorList>
    </citation>
    <scope>NUCLEOTIDE SEQUENCE</scope>
    <source>
        <tissue evidence="2">Shoot tissue taken approximately 20 cm above the soil surface</tissue>
    </source>
</reference>
<dbReference type="EMBL" id="GBRH01240449">
    <property type="protein sequence ID" value="JAD57446.1"/>
    <property type="molecule type" value="Transcribed_RNA"/>
</dbReference>
<proteinExistence type="predicted"/>
<sequence length="113" mass="12045">MDINGTFAIGAQPFLFHLMNFLFPNPKEITCPDASPLTNLLLTSRLIYEATPKYTTTCCSLHIHRTNPATQGKDTGAHTEETSSSTTRASALVVIAPARTRRPAPGVAATGCG</sequence>
<reference evidence="2" key="2">
    <citation type="journal article" date="2015" name="Data Brief">
        <title>Shoot transcriptome of the giant reed, Arundo donax.</title>
        <authorList>
            <person name="Barrero R.A."/>
            <person name="Guerrero F.D."/>
            <person name="Moolhuijzen P."/>
            <person name="Goolsby J.A."/>
            <person name="Tidwell J."/>
            <person name="Bellgard S.E."/>
            <person name="Bellgard M.I."/>
        </authorList>
    </citation>
    <scope>NUCLEOTIDE SEQUENCE</scope>
    <source>
        <tissue evidence="2">Shoot tissue taken approximately 20 cm above the soil surface</tissue>
    </source>
</reference>
<feature type="region of interest" description="Disordered" evidence="1">
    <location>
        <begin position="66"/>
        <end position="90"/>
    </location>
</feature>
<evidence type="ECO:0000313" key="2">
    <source>
        <dbReference type="EMBL" id="JAD57446.1"/>
    </source>
</evidence>
<accession>A0A0A9B241</accession>
<protein>
    <submittedName>
        <fullName evidence="2">Uncharacterized protein</fullName>
    </submittedName>
</protein>